<accession>Q2T987</accession>
<dbReference type="KEGG" id="bte:BTH_II0060"/>
<sequence length="227" mass="25134">MWRASTRPSPDFLETSGPDRSRRRAPQPRRAGAAESMRDRYGRGSSTCPSRTGLACDAALGDDRARTAVRADSCDEKRRALHPRRNWFDSATASGYSVARASGDRAAAVAPARMEPMTVSLPPQALAMLRDSAAQVASLLKALAHRDRLLLLCQLAEGERNVQELEHRVGVHQPSLSQHLGVLRAESIVSARRDGKYVYYRLADDEIRQIMKTLSMLHHFGPAKQLH</sequence>
<reference evidence="6 7" key="1">
    <citation type="journal article" date="2005" name="BMC Genomics">
        <title>Bacterial genome adaptation to niches: divergence of the potential virulence genes in three Burkholderia species of different survival strategies.</title>
        <authorList>
            <person name="Kim H.S."/>
            <person name="Schell M.A."/>
            <person name="Yu Y."/>
            <person name="Ulrich R.L."/>
            <person name="Sarria S.H."/>
            <person name="Nierman W.C."/>
            <person name="DeShazer D."/>
        </authorList>
    </citation>
    <scope>NUCLEOTIDE SEQUENCE [LARGE SCALE GENOMIC DNA]</scope>
    <source>
        <strain evidence="7">ATCC 700388 / DSM 13276 / CCUG 48851 / CIP 106301 / E264</strain>
    </source>
</reference>
<dbReference type="AlphaFoldDB" id="Q2T987"/>
<keyword evidence="1" id="KW-0805">Transcription regulation</keyword>
<dbReference type="PRINTS" id="PR00778">
    <property type="entry name" value="HTHARSR"/>
</dbReference>
<evidence type="ECO:0000313" key="7">
    <source>
        <dbReference type="Proteomes" id="UP000001930"/>
    </source>
</evidence>
<dbReference type="NCBIfam" id="NF033788">
    <property type="entry name" value="HTH_metalloreg"/>
    <property type="match status" value="1"/>
</dbReference>
<evidence type="ECO:0000259" key="5">
    <source>
        <dbReference type="PROSITE" id="PS50987"/>
    </source>
</evidence>
<evidence type="ECO:0000256" key="3">
    <source>
        <dbReference type="ARBA" id="ARBA00023163"/>
    </source>
</evidence>
<dbReference type="Proteomes" id="UP000001930">
    <property type="component" value="Chromosome II"/>
</dbReference>
<dbReference type="SUPFAM" id="SSF46785">
    <property type="entry name" value="Winged helix' DNA-binding domain"/>
    <property type="match status" value="1"/>
</dbReference>
<dbReference type="SMART" id="SM00418">
    <property type="entry name" value="HTH_ARSR"/>
    <property type="match status" value="1"/>
</dbReference>
<evidence type="ECO:0000256" key="4">
    <source>
        <dbReference type="SAM" id="MobiDB-lite"/>
    </source>
</evidence>
<dbReference type="Pfam" id="PF01022">
    <property type="entry name" value="HTH_5"/>
    <property type="match status" value="1"/>
</dbReference>
<dbReference type="InterPro" id="IPR051081">
    <property type="entry name" value="HTH_MetalResp_TranReg"/>
</dbReference>
<dbReference type="InterPro" id="IPR036390">
    <property type="entry name" value="WH_DNA-bd_sf"/>
</dbReference>
<evidence type="ECO:0000313" key="6">
    <source>
        <dbReference type="EMBL" id="ABC35779.1"/>
    </source>
</evidence>
<dbReference type="Gene3D" id="1.10.10.10">
    <property type="entry name" value="Winged helix-like DNA-binding domain superfamily/Winged helix DNA-binding domain"/>
    <property type="match status" value="1"/>
</dbReference>
<keyword evidence="3" id="KW-0804">Transcription</keyword>
<evidence type="ECO:0000256" key="2">
    <source>
        <dbReference type="ARBA" id="ARBA00023125"/>
    </source>
</evidence>
<evidence type="ECO:0000256" key="1">
    <source>
        <dbReference type="ARBA" id="ARBA00023015"/>
    </source>
</evidence>
<name>Q2T987_BURTA</name>
<dbReference type="CDD" id="cd00090">
    <property type="entry name" value="HTH_ARSR"/>
    <property type="match status" value="1"/>
</dbReference>
<gene>
    <name evidence="6" type="ordered locus">BTH_II0060</name>
</gene>
<dbReference type="InterPro" id="IPR001845">
    <property type="entry name" value="HTH_ArsR_DNA-bd_dom"/>
</dbReference>
<dbReference type="GO" id="GO:0003677">
    <property type="term" value="F:DNA binding"/>
    <property type="evidence" value="ECO:0007669"/>
    <property type="project" value="UniProtKB-KW"/>
</dbReference>
<protein>
    <submittedName>
        <fullName evidence="6">ArsR family regulatory protein</fullName>
    </submittedName>
</protein>
<dbReference type="PROSITE" id="PS50987">
    <property type="entry name" value="HTH_ARSR_2"/>
    <property type="match status" value="1"/>
</dbReference>
<keyword evidence="2" id="KW-0238">DNA-binding</keyword>
<feature type="region of interest" description="Disordered" evidence="4">
    <location>
        <begin position="1"/>
        <end position="49"/>
    </location>
</feature>
<dbReference type="PANTHER" id="PTHR33154">
    <property type="entry name" value="TRANSCRIPTIONAL REGULATOR, ARSR FAMILY"/>
    <property type="match status" value="1"/>
</dbReference>
<organism evidence="6 7">
    <name type="scientific">Burkholderia thailandensis (strain ATCC 700388 / DSM 13276 / CCUG 48851 / CIP 106301 / E264)</name>
    <dbReference type="NCBI Taxonomy" id="271848"/>
    <lineage>
        <taxon>Bacteria</taxon>
        <taxon>Pseudomonadati</taxon>
        <taxon>Pseudomonadota</taxon>
        <taxon>Betaproteobacteria</taxon>
        <taxon>Burkholderiales</taxon>
        <taxon>Burkholderiaceae</taxon>
        <taxon>Burkholderia</taxon>
        <taxon>pseudomallei group</taxon>
    </lineage>
</organism>
<keyword evidence="7" id="KW-1185">Reference proteome</keyword>
<proteinExistence type="predicted"/>
<dbReference type="GO" id="GO:0003700">
    <property type="term" value="F:DNA-binding transcription factor activity"/>
    <property type="evidence" value="ECO:0007669"/>
    <property type="project" value="InterPro"/>
</dbReference>
<dbReference type="InterPro" id="IPR036388">
    <property type="entry name" value="WH-like_DNA-bd_sf"/>
</dbReference>
<dbReference type="HOGENOM" id="CLU_1217970_0_0_4"/>
<dbReference type="InterPro" id="IPR011991">
    <property type="entry name" value="ArsR-like_HTH"/>
</dbReference>
<dbReference type="PANTHER" id="PTHR33154:SF28">
    <property type="entry name" value="HTH-TYPE TRANSCRIPTIONAL REGULATOR YGAV-RELATED"/>
    <property type="match status" value="1"/>
</dbReference>
<feature type="domain" description="HTH arsR-type" evidence="5">
    <location>
        <begin position="128"/>
        <end position="222"/>
    </location>
</feature>
<dbReference type="EMBL" id="CP000085">
    <property type="protein sequence ID" value="ABC35779.1"/>
    <property type="molecule type" value="Genomic_DNA"/>
</dbReference>